<accession>A0A9X9Z0R1</accession>
<reference evidence="3 4" key="2">
    <citation type="journal article" date="2022" name="Int. J. Syst. Evol. Microbiol.">
        <title>Strains of Bradyrhizobium barranii sp. nov. associated with legumes native to Canada are symbionts of soybeans and belong to different subspecies (subsp. barranii subsp. nov. and subsp. apii subsp. nov.) and symbiovars (sv. glycinearum and sv. septentrionale).</title>
        <authorList>
            <person name="Bromfield E.S.P."/>
            <person name="Cloutier S."/>
            <person name="Wasai-Hara S."/>
            <person name="Minamisawa K."/>
        </authorList>
    </citation>
    <scope>NUCLEOTIDE SEQUENCE [LARGE SCALE GENOMIC DNA]</scope>
    <source>
        <strain evidence="3 4">323S2</strain>
    </source>
</reference>
<sequence>MKPPPMDPWAPGVRAIDVPAGCGGNESMFPDPRHAAKSKAPVSSDRPRPSDLEVLEPDREVLEQFINIVFKNANRDGVVSLRAFPEKSEGGKKEKAIFVDAIRRSDPQFIDVVFERARQAARWEQSAVFSPPVACFKNHQNAKTDNLSEGVALSVECDQAPRAARAKLEALLGMATAIVASGGEWIKRETGEVEPKLHLHWRLKKPTSIEAEHKLLREARELATRLVGGDATNISIVHPIRWPGSWHRKGDPRLASIVAFSDIEIDLAEAVKILRNAAGDDPSAGVTASFGTKTNDKLRATDDAYVASALAVIPNGDDPVVYSWEFWNGIGMKIWAATAGSEIGRKLFHKWSAKSSKYNKAETDARWDHYRTSPPTKAGFGSLVYLARQYSPGWTYGDVEDSDEPDEPAEQATAVLDNIKLDENVDWTDPEGLLATMADWIMRSSRRPNRPLAVASAVAILSAVCGRHLYGPTGCALNVYIVMLAGTAMGKDRPLSAPGAILEAADLSRLQTTAKGFSVSALEQMMIDHPCCVATADEIGASLFARISHKHASTHEQGMRSVLLELWSRDQFKGPFSTTRHAKQKDAPKVPGCVLIPRPNLTLFGASTPEAFYASVTSGSVRDGFLNRFLTCEAAARSRSQEVSEESGEVPEAIVTALKALVPDLGPFANIDGTLSVFDLAASVDVVVRRLPWDNAEVQKRAAELEEQILVAMDSDAETAPLLGRVFEYSVRLASLHAVSRDGLEAKVTMADLSWGTSWAVQSAKAMAESVAGLMASTDYEAKFNTVRNVIKNAGRIGKRELLRQVRSINARERDDIIKHLIDGGWIEGVKITTKGRMAQGWKWQ</sequence>
<dbReference type="Pfam" id="PF13148">
    <property type="entry name" value="DUF3987"/>
    <property type="match status" value="1"/>
</dbReference>
<evidence type="ECO:0000313" key="4">
    <source>
        <dbReference type="Proteomes" id="UP000564836"/>
    </source>
</evidence>
<gene>
    <name evidence="3" type="ORF">G6321_00017130</name>
</gene>
<dbReference type="AlphaFoldDB" id="A0A9X9Z0R1"/>
<feature type="region of interest" description="Disordered" evidence="1">
    <location>
        <begin position="1"/>
        <end position="51"/>
    </location>
</feature>
<dbReference type="Pfam" id="PF08707">
    <property type="entry name" value="PriCT_2"/>
    <property type="match status" value="1"/>
</dbReference>
<feature type="domain" description="Primase C-terminal 2" evidence="2">
    <location>
        <begin position="323"/>
        <end position="387"/>
    </location>
</feature>
<proteinExistence type="predicted"/>
<dbReference type="InterPro" id="IPR014819">
    <property type="entry name" value="PriCT_2"/>
</dbReference>
<protein>
    <submittedName>
        <fullName evidence="3">PriCT-2 domain-containing protein</fullName>
    </submittedName>
</protein>
<organism evidence="3 4">
    <name type="scientific">Bradyrhizobium barranii subsp. barranii</name>
    <dbReference type="NCBI Taxonomy" id="2823807"/>
    <lineage>
        <taxon>Bacteria</taxon>
        <taxon>Pseudomonadati</taxon>
        <taxon>Pseudomonadota</taxon>
        <taxon>Alphaproteobacteria</taxon>
        <taxon>Hyphomicrobiales</taxon>
        <taxon>Nitrobacteraceae</taxon>
        <taxon>Bradyrhizobium</taxon>
        <taxon>Bradyrhizobium barranii</taxon>
    </lineage>
</organism>
<dbReference type="Proteomes" id="UP000564836">
    <property type="component" value="Chromosome"/>
</dbReference>
<evidence type="ECO:0000256" key="1">
    <source>
        <dbReference type="SAM" id="MobiDB-lite"/>
    </source>
</evidence>
<dbReference type="GO" id="GO:0016817">
    <property type="term" value="F:hydrolase activity, acting on acid anhydrides"/>
    <property type="evidence" value="ECO:0007669"/>
    <property type="project" value="InterPro"/>
</dbReference>
<name>A0A9X9Z0R1_9BRAD</name>
<dbReference type="EMBL" id="CP088280">
    <property type="protein sequence ID" value="UGX96766.1"/>
    <property type="molecule type" value="Genomic_DNA"/>
</dbReference>
<evidence type="ECO:0000259" key="2">
    <source>
        <dbReference type="Pfam" id="PF08707"/>
    </source>
</evidence>
<dbReference type="InterPro" id="IPR025048">
    <property type="entry name" value="DUF3987"/>
</dbReference>
<reference evidence="3 4" key="1">
    <citation type="journal article" date="2017" name="Syst. Appl. Microbiol.">
        <title>Soybeans inoculated with root zone soils of Canadian native legumes harbour diverse and novel Bradyrhizobium spp. that possess agricultural potential.</title>
        <authorList>
            <person name="Bromfield E.S.P."/>
            <person name="Cloutier S."/>
            <person name="Tambong J.T."/>
            <person name="Tran Thi T.V."/>
        </authorList>
    </citation>
    <scope>NUCLEOTIDE SEQUENCE [LARGE SCALE GENOMIC DNA]</scope>
    <source>
        <strain evidence="3 4">323S2</strain>
    </source>
</reference>
<dbReference type="RefSeq" id="WP_166342578.1">
    <property type="nucleotide sequence ID" value="NZ_CP088280.1"/>
</dbReference>
<evidence type="ECO:0000313" key="3">
    <source>
        <dbReference type="EMBL" id="UGX96766.1"/>
    </source>
</evidence>